<dbReference type="PIRSF" id="PIRSF005739">
    <property type="entry name" value="O-mtase"/>
    <property type="match status" value="1"/>
</dbReference>
<dbReference type="Gene3D" id="1.10.10.10">
    <property type="entry name" value="Winged helix-like DNA-binding domain superfamily/Winged helix DNA-binding domain"/>
    <property type="match status" value="1"/>
</dbReference>
<dbReference type="eggNOG" id="KOG3178">
    <property type="taxonomic scope" value="Eukaryota"/>
</dbReference>
<dbReference type="InterPro" id="IPR029063">
    <property type="entry name" value="SAM-dependent_MTases_sf"/>
</dbReference>
<dbReference type="EMBL" id="JARH01000341">
    <property type="protein sequence ID" value="EXF82056.1"/>
    <property type="molecule type" value="Genomic_DNA"/>
</dbReference>
<dbReference type="SUPFAM" id="SSF46785">
    <property type="entry name" value="Winged helix' DNA-binding domain"/>
    <property type="match status" value="1"/>
</dbReference>
<dbReference type="Proteomes" id="UP000020467">
    <property type="component" value="Unassembled WGS sequence"/>
</dbReference>
<evidence type="ECO:0000256" key="2">
    <source>
        <dbReference type="ARBA" id="ARBA00022679"/>
    </source>
</evidence>
<evidence type="ECO:0000256" key="4">
    <source>
        <dbReference type="PIRSR" id="PIRSR005739-1"/>
    </source>
</evidence>
<feature type="active site" description="Proton acceptor" evidence="4">
    <location>
        <position position="307"/>
    </location>
</feature>
<dbReference type="KEGG" id="cfj:CFIO01_00570"/>
<dbReference type="HOGENOM" id="CLU_005533_5_2_1"/>
<dbReference type="SUPFAM" id="SSF53335">
    <property type="entry name" value="S-adenosyl-L-methionine-dependent methyltransferases"/>
    <property type="match status" value="1"/>
</dbReference>
<evidence type="ECO:0000256" key="3">
    <source>
        <dbReference type="ARBA" id="ARBA00022691"/>
    </source>
</evidence>
<organism evidence="6 7">
    <name type="scientific">Colletotrichum fioriniae PJ7</name>
    <dbReference type="NCBI Taxonomy" id="1445577"/>
    <lineage>
        <taxon>Eukaryota</taxon>
        <taxon>Fungi</taxon>
        <taxon>Dikarya</taxon>
        <taxon>Ascomycota</taxon>
        <taxon>Pezizomycotina</taxon>
        <taxon>Sordariomycetes</taxon>
        <taxon>Hypocreomycetidae</taxon>
        <taxon>Glomerellales</taxon>
        <taxon>Glomerellaceae</taxon>
        <taxon>Colletotrichum</taxon>
        <taxon>Colletotrichum acutatum species complex</taxon>
    </lineage>
</organism>
<dbReference type="InterPro" id="IPR001077">
    <property type="entry name" value="COMT_C"/>
</dbReference>
<dbReference type="PANTHER" id="PTHR43712">
    <property type="entry name" value="PUTATIVE (AFU_ORTHOLOGUE AFUA_4G14580)-RELATED"/>
    <property type="match status" value="1"/>
</dbReference>
<dbReference type="PROSITE" id="PS51683">
    <property type="entry name" value="SAM_OMT_II"/>
    <property type="match status" value="1"/>
</dbReference>
<dbReference type="AlphaFoldDB" id="A0A010RNP3"/>
<evidence type="ECO:0000256" key="1">
    <source>
        <dbReference type="ARBA" id="ARBA00022603"/>
    </source>
</evidence>
<sequence>MSPTTELLSDLVGKLSALIESPLKQSEMNEKITQVAERLIAAARPDMPDWTTRVNGFGEFVAMKLFIDWNAFEAIPLNGTISYDELSRKLNADKSLVQRIAWHLIARGVLIQVGEEELAHTEISKRYLPGLPDTVVFSFWYEETIVPSVKMPEYFAEYGRREPDSEIRTPLAFGFGQPGMTPYEVYYQEPRRRDQFQKAMRMAQYAAPFTGSYDFTWIKEKVRNMDQQRAVLVDVGAGNGHVTKAILQENSFIPTERVVLEDKEDVLNAVAAMSDPGLKGVKLQTHDFQTKQPIKHALVYWIRRCLHNYGDETCVNILTHIAEAMASDSRLLIADNVIPNPPPISECMLDFTMLNIAGKERTATAFNEIITRAGLRMVKVHGMDKKLQVVECVKA</sequence>
<name>A0A010RNP3_9PEZI</name>
<dbReference type="GO" id="GO:0032259">
    <property type="term" value="P:methylation"/>
    <property type="evidence" value="ECO:0007669"/>
    <property type="project" value="UniProtKB-KW"/>
</dbReference>
<protein>
    <submittedName>
        <fullName evidence="6">O-methyltransferase</fullName>
    </submittedName>
</protein>
<evidence type="ECO:0000259" key="5">
    <source>
        <dbReference type="Pfam" id="PF00891"/>
    </source>
</evidence>
<comment type="caution">
    <text evidence="6">The sequence shown here is derived from an EMBL/GenBank/DDBJ whole genome shotgun (WGS) entry which is preliminary data.</text>
</comment>
<evidence type="ECO:0000313" key="6">
    <source>
        <dbReference type="EMBL" id="EXF82056.1"/>
    </source>
</evidence>
<dbReference type="InterPro" id="IPR016461">
    <property type="entry name" value="COMT-like"/>
</dbReference>
<dbReference type="GO" id="GO:0008171">
    <property type="term" value="F:O-methyltransferase activity"/>
    <property type="evidence" value="ECO:0007669"/>
    <property type="project" value="InterPro"/>
</dbReference>
<reference evidence="6 7" key="1">
    <citation type="submission" date="2014-02" db="EMBL/GenBank/DDBJ databases">
        <title>The genome sequence of Colletotrichum fioriniae PJ7.</title>
        <authorList>
            <person name="Baroncelli R."/>
            <person name="Thon M.R."/>
        </authorList>
    </citation>
    <scope>NUCLEOTIDE SEQUENCE [LARGE SCALE GENOMIC DNA]</scope>
    <source>
        <strain evidence="6 7">PJ7</strain>
    </source>
</reference>
<keyword evidence="7" id="KW-1185">Reference proteome</keyword>
<keyword evidence="2 6" id="KW-0808">Transferase</keyword>
<keyword evidence="3" id="KW-0949">S-adenosyl-L-methionine</keyword>
<dbReference type="Pfam" id="PF00891">
    <property type="entry name" value="Methyltransf_2"/>
    <property type="match status" value="1"/>
</dbReference>
<feature type="domain" description="O-methyltransferase C-terminal" evidence="5">
    <location>
        <begin position="179"/>
        <end position="375"/>
    </location>
</feature>
<dbReference type="InterPro" id="IPR036388">
    <property type="entry name" value="WH-like_DNA-bd_sf"/>
</dbReference>
<accession>A0A010RNP3</accession>
<keyword evidence="1 6" id="KW-0489">Methyltransferase</keyword>
<evidence type="ECO:0000313" key="7">
    <source>
        <dbReference type="Proteomes" id="UP000020467"/>
    </source>
</evidence>
<dbReference type="PANTHER" id="PTHR43712:SF16">
    <property type="entry name" value="O-METHYLTRANSFERASE ELCB"/>
    <property type="match status" value="1"/>
</dbReference>
<dbReference type="Gene3D" id="3.40.50.150">
    <property type="entry name" value="Vaccinia Virus protein VP39"/>
    <property type="match status" value="1"/>
</dbReference>
<dbReference type="OrthoDB" id="1535081at2759"/>
<dbReference type="InterPro" id="IPR036390">
    <property type="entry name" value="WH_DNA-bd_sf"/>
</dbReference>
<proteinExistence type="predicted"/>
<gene>
    <name evidence="6" type="ORF">CFIO01_00570</name>
</gene>